<proteinExistence type="predicted"/>
<keyword evidence="2" id="KW-1185">Reference proteome</keyword>
<dbReference type="Proteomes" id="UP001283361">
    <property type="component" value="Unassembled WGS sequence"/>
</dbReference>
<dbReference type="EMBL" id="JAWDGP010002766">
    <property type="protein sequence ID" value="KAK3780010.1"/>
    <property type="molecule type" value="Genomic_DNA"/>
</dbReference>
<evidence type="ECO:0000313" key="1">
    <source>
        <dbReference type="EMBL" id="KAK3780010.1"/>
    </source>
</evidence>
<sequence>MTADYHENLQRHGTVHVYQKDWTALDFKSAVTQHTKTVQSFRILEAKVLEIMDDRLLYNGEGCEHSVLKKGKKWASFRPAVLPPTSTVTEAKRKDVLNLLSVISAPIDVQEYYESALLIGEAPGSQDDEDDL</sequence>
<reference evidence="1" key="1">
    <citation type="journal article" date="2023" name="G3 (Bethesda)">
        <title>A reference genome for the long-term kleptoplast-retaining sea slug Elysia crispata morphotype clarki.</title>
        <authorList>
            <person name="Eastman K.E."/>
            <person name="Pendleton A.L."/>
            <person name="Shaikh M.A."/>
            <person name="Suttiyut T."/>
            <person name="Ogas R."/>
            <person name="Tomko P."/>
            <person name="Gavelis G."/>
            <person name="Widhalm J.R."/>
            <person name="Wisecaver J.H."/>
        </authorList>
    </citation>
    <scope>NUCLEOTIDE SEQUENCE</scope>
    <source>
        <strain evidence="1">ECLA1</strain>
    </source>
</reference>
<dbReference type="AlphaFoldDB" id="A0AAE1A2Q7"/>
<evidence type="ECO:0000313" key="2">
    <source>
        <dbReference type="Proteomes" id="UP001283361"/>
    </source>
</evidence>
<comment type="caution">
    <text evidence="1">The sequence shown here is derived from an EMBL/GenBank/DDBJ whole genome shotgun (WGS) entry which is preliminary data.</text>
</comment>
<gene>
    <name evidence="1" type="ORF">RRG08_029706</name>
</gene>
<organism evidence="1 2">
    <name type="scientific">Elysia crispata</name>
    <name type="common">lettuce slug</name>
    <dbReference type="NCBI Taxonomy" id="231223"/>
    <lineage>
        <taxon>Eukaryota</taxon>
        <taxon>Metazoa</taxon>
        <taxon>Spiralia</taxon>
        <taxon>Lophotrochozoa</taxon>
        <taxon>Mollusca</taxon>
        <taxon>Gastropoda</taxon>
        <taxon>Heterobranchia</taxon>
        <taxon>Euthyneura</taxon>
        <taxon>Panpulmonata</taxon>
        <taxon>Sacoglossa</taxon>
        <taxon>Placobranchoidea</taxon>
        <taxon>Plakobranchidae</taxon>
        <taxon>Elysia</taxon>
    </lineage>
</organism>
<protein>
    <submittedName>
        <fullName evidence="1">Uncharacterized protein</fullName>
    </submittedName>
</protein>
<name>A0AAE1A2Q7_9GAST</name>
<accession>A0AAE1A2Q7</accession>